<dbReference type="PANTHER" id="PTHR23502:SF23">
    <property type="entry name" value="FLUCONAZOLE RESISTANCE PROTEIN 1"/>
    <property type="match status" value="1"/>
</dbReference>
<evidence type="ECO:0000256" key="5">
    <source>
        <dbReference type="SAM" id="MobiDB-lite"/>
    </source>
</evidence>
<feature type="transmembrane region" description="Helical" evidence="6">
    <location>
        <begin position="390"/>
        <end position="409"/>
    </location>
</feature>
<feature type="compositionally biased region" description="Polar residues" evidence="5">
    <location>
        <begin position="59"/>
        <end position="83"/>
    </location>
</feature>
<feature type="transmembrane region" description="Helical" evidence="6">
    <location>
        <begin position="521"/>
        <end position="543"/>
    </location>
</feature>
<feature type="transmembrane region" description="Helical" evidence="6">
    <location>
        <begin position="279"/>
        <end position="304"/>
    </location>
</feature>
<organism evidence="8 9">
    <name type="scientific">Psilocybe cf. subviscida</name>
    <dbReference type="NCBI Taxonomy" id="2480587"/>
    <lineage>
        <taxon>Eukaryota</taxon>
        <taxon>Fungi</taxon>
        <taxon>Dikarya</taxon>
        <taxon>Basidiomycota</taxon>
        <taxon>Agaricomycotina</taxon>
        <taxon>Agaricomycetes</taxon>
        <taxon>Agaricomycetidae</taxon>
        <taxon>Agaricales</taxon>
        <taxon>Agaricineae</taxon>
        <taxon>Strophariaceae</taxon>
        <taxon>Psilocybe</taxon>
    </lineage>
</organism>
<dbReference type="GO" id="GO:0005886">
    <property type="term" value="C:plasma membrane"/>
    <property type="evidence" value="ECO:0007669"/>
    <property type="project" value="TreeGrafter"/>
</dbReference>
<feature type="transmembrane region" description="Helical" evidence="6">
    <location>
        <begin position="457"/>
        <end position="482"/>
    </location>
</feature>
<gene>
    <name evidence="8" type="ORF">D9619_009776</name>
</gene>
<dbReference type="InterPro" id="IPR020846">
    <property type="entry name" value="MFS_dom"/>
</dbReference>
<dbReference type="Pfam" id="PF07690">
    <property type="entry name" value="MFS_1"/>
    <property type="match status" value="1"/>
</dbReference>
<proteinExistence type="predicted"/>
<protein>
    <recommendedName>
        <fullName evidence="7">Major facilitator superfamily (MFS) profile domain-containing protein</fullName>
    </recommendedName>
</protein>
<feature type="domain" description="Major facilitator superfamily (MFS) profile" evidence="7">
    <location>
        <begin position="118"/>
        <end position="560"/>
    </location>
</feature>
<accession>A0A8H5BMH7</accession>
<keyword evidence="2 6" id="KW-0812">Transmembrane</keyword>
<evidence type="ECO:0000256" key="6">
    <source>
        <dbReference type="SAM" id="Phobius"/>
    </source>
</evidence>
<evidence type="ECO:0000313" key="9">
    <source>
        <dbReference type="Proteomes" id="UP000567179"/>
    </source>
</evidence>
<feature type="transmembrane region" description="Helical" evidence="6">
    <location>
        <begin position="116"/>
        <end position="136"/>
    </location>
</feature>
<dbReference type="FunFam" id="1.20.1250.20:FF:000011">
    <property type="entry name" value="MFS multidrug transporter, putative"/>
    <property type="match status" value="1"/>
</dbReference>
<reference evidence="8 9" key="1">
    <citation type="journal article" date="2020" name="ISME J.">
        <title>Uncovering the hidden diversity of litter-decomposition mechanisms in mushroom-forming fungi.</title>
        <authorList>
            <person name="Floudas D."/>
            <person name="Bentzer J."/>
            <person name="Ahren D."/>
            <person name="Johansson T."/>
            <person name="Persson P."/>
            <person name="Tunlid A."/>
        </authorList>
    </citation>
    <scope>NUCLEOTIDE SEQUENCE [LARGE SCALE GENOMIC DNA]</scope>
    <source>
        <strain evidence="8 9">CBS 101986</strain>
    </source>
</reference>
<dbReference type="GO" id="GO:0015244">
    <property type="term" value="F:fluconazole transmembrane transporter activity"/>
    <property type="evidence" value="ECO:0007669"/>
    <property type="project" value="TreeGrafter"/>
</dbReference>
<feature type="transmembrane region" description="Helical" evidence="6">
    <location>
        <begin position="244"/>
        <end position="267"/>
    </location>
</feature>
<feature type="region of interest" description="Disordered" evidence="5">
    <location>
        <begin position="18"/>
        <end position="83"/>
    </location>
</feature>
<dbReference type="Proteomes" id="UP000567179">
    <property type="component" value="Unassembled WGS sequence"/>
</dbReference>
<evidence type="ECO:0000256" key="4">
    <source>
        <dbReference type="ARBA" id="ARBA00023136"/>
    </source>
</evidence>
<keyword evidence="3 6" id="KW-1133">Transmembrane helix</keyword>
<dbReference type="InterPro" id="IPR036259">
    <property type="entry name" value="MFS_trans_sf"/>
</dbReference>
<dbReference type="EMBL" id="JAACJJ010000015">
    <property type="protein sequence ID" value="KAF5325148.1"/>
    <property type="molecule type" value="Genomic_DNA"/>
</dbReference>
<feature type="transmembrane region" description="Helical" evidence="6">
    <location>
        <begin position="494"/>
        <end position="515"/>
    </location>
</feature>
<evidence type="ECO:0000259" key="7">
    <source>
        <dbReference type="PROSITE" id="PS50850"/>
    </source>
</evidence>
<keyword evidence="9" id="KW-1185">Reference proteome</keyword>
<dbReference type="GO" id="GO:1990961">
    <property type="term" value="P:xenobiotic detoxification by transmembrane export across the plasma membrane"/>
    <property type="evidence" value="ECO:0007669"/>
    <property type="project" value="TreeGrafter"/>
</dbReference>
<evidence type="ECO:0000256" key="2">
    <source>
        <dbReference type="ARBA" id="ARBA00022692"/>
    </source>
</evidence>
<feature type="transmembrane region" description="Helical" evidence="6">
    <location>
        <begin position="351"/>
        <end position="370"/>
    </location>
</feature>
<comment type="subcellular location">
    <subcellularLocation>
        <location evidence="1">Membrane</location>
        <topology evidence="1">Multi-pass membrane protein</topology>
    </subcellularLocation>
</comment>
<dbReference type="InterPro" id="IPR011701">
    <property type="entry name" value="MFS"/>
</dbReference>
<dbReference type="Gene3D" id="1.20.1250.20">
    <property type="entry name" value="MFS general substrate transporter like domains"/>
    <property type="match status" value="1"/>
</dbReference>
<dbReference type="PANTHER" id="PTHR23502">
    <property type="entry name" value="MAJOR FACILITATOR SUPERFAMILY"/>
    <property type="match status" value="1"/>
</dbReference>
<dbReference type="PROSITE" id="PS50850">
    <property type="entry name" value="MFS"/>
    <property type="match status" value="1"/>
</dbReference>
<evidence type="ECO:0000313" key="8">
    <source>
        <dbReference type="EMBL" id="KAF5325148.1"/>
    </source>
</evidence>
<feature type="transmembrane region" description="Helical" evidence="6">
    <location>
        <begin position="187"/>
        <end position="205"/>
    </location>
</feature>
<feature type="transmembrane region" description="Helical" evidence="6">
    <location>
        <begin position="156"/>
        <end position="175"/>
    </location>
</feature>
<name>A0A8H5BMH7_9AGAR</name>
<keyword evidence="4 6" id="KW-0472">Membrane</keyword>
<dbReference type="AlphaFoldDB" id="A0A8H5BMH7"/>
<evidence type="ECO:0000256" key="3">
    <source>
        <dbReference type="ARBA" id="ARBA00022989"/>
    </source>
</evidence>
<feature type="transmembrane region" description="Helical" evidence="6">
    <location>
        <begin position="430"/>
        <end position="451"/>
    </location>
</feature>
<dbReference type="CDD" id="cd17323">
    <property type="entry name" value="MFS_Tpo1_MDR_like"/>
    <property type="match status" value="1"/>
</dbReference>
<sequence length="560" mass="61611">MLDIVRDSTFGSLLNTVSGGRLLPHPDQAPGWKPPDNLQIPPNDEKTLDDNVEGEESNKTAASMTETGSSTPRDPSLSLISSDVGQVEKGESKNIVGWYDDKDQENPMNWSLAKRVAVTGLVCLLTFSVYIGSAIYTASIPGIIDTFHVSQSTATLGLSLYVIGYGTGPIIFSPLSEIPSIGRRPIYIITLLIFVALQVPTLYATNIHTLLAMRFFAGFFGSPALATGGATIQDMFHHMKLPYAIIAWSVTALCGPVLGPIIGGFAAQAKGWKWPIWELLWLCGFTIIVLIFWFPETNAETILLRRARRIRKRTGIQNIFSESEIRQAHMHTSEVLFESLWRPFQLMMEPVILYVDIYIAIGYATFYLWFEAFPLVYNDIYHFSLGESGLPFIGLLVSATITGAGYLTYNYYVIERDYKRTGVIIPESRLVVALIAAPLGPISLFVFGWTARENIHWIVPTIGAALYLPGLFLFFQSVLVYLPLSYPNYAASILAGNGLFRSAVAGAFPIFGRAMYTKLTVGGGCSLLAGISIAFAPGIWVLWKHGAKIRAKSKYATGTN</sequence>
<evidence type="ECO:0000256" key="1">
    <source>
        <dbReference type="ARBA" id="ARBA00004141"/>
    </source>
</evidence>
<feature type="transmembrane region" description="Helical" evidence="6">
    <location>
        <begin position="211"/>
        <end position="232"/>
    </location>
</feature>
<dbReference type="OrthoDB" id="3357846at2759"/>
<comment type="caution">
    <text evidence="8">The sequence shown here is derived from an EMBL/GenBank/DDBJ whole genome shotgun (WGS) entry which is preliminary data.</text>
</comment>
<dbReference type="SUPFAM" id="SSF103473">
    <property type="entry name" value="MFS general substrate transporter"/>
    <property type="match status" value="1"/>
</dbReference>